<dbReference type="EMBL" id="AP022601">
    <property type="protein sequence ID" value="BBY92576.1"/>
    <property type="molecule type" value="Genomic_DNA"/>
</dbReference>
<keyword evidence="3" id="KW-1185">Reference proteome</keyword>
<protein>
    <submittedName>
        <fullName evidence="2">Uncharacterized protein</fullName>
    </submittedName>
</protein>
<gene>
    <name evidence="2" type="ORF">MGALJ_22450</name>
</gene>
<evidence type="ECO:0000313" key="3">
    <source>
        <dbReference type="Proteomes" id="UP000465785"/>
    </source>
</evidence>
<dbReference type="KEGG" id="mgau:MGALJ_22450"/>
<organism evidence="2 3">
    <name type="scientific">Mycobacterium gallinarum</name>
    <dbReference type="NCBI Taxonomy" id="39689"/>
    <lineage>
        <taxon>Bacteria</taxon>
        <taxon>Bacillati</taxon>
        <taxon>Actinomycetota</taxon>
        <taxon>Actinomycetes</taxon>
        <taxon>Mycobacteriales</taxon>
        <taxon>Mycobacteriaceae</taxon>
        <taxon>Mycobacterium</taxon>
    </lineage>
</organism>
<dbReference type="AlphaFoldDB" id="A0A9W4FF23"/>
<evidence type="ECO:0000256" key="1">
    <source>
        <dbReference type="SAM" id="MobiDB-lite"/>
    </source>
</evidence>
<reference evidence="2 3" key="1">
    <citation type="journal article" date="2019" name="Emerg. Microbes Infect.">
        <title>Comprehensive subspecies identification of 175 nontuberculous mycobacteria species based on 7547 genomic profiles.</title>
        <authorList>
            <person name="Matsumoto Y."/>
            <person name="Kinjo T."/>
            <person name="Motooka D."/>
            <person name="Nabeya D."/>
            <person name="Jung N."/>
            <person name="Uechi K."/>
            <person name="Horii T."/>
            <person name="Iida T."/>
            <person name="Fujita J."/>
            <person name="Nakamura S."/>
        </authorList>
    </citation>
    <scope>NUCLEOTIDE SEQUENCE [LARGE SCALE GENOMIC DNA]</scope>
    <source>
        <strain evidence="2 3">JCM 6399</strain>
    </source>
</reference>
<dbReference type="Proteomes" id="UP000465785">
    <property type="component" value="Chromosome"/>
</dbReference>
<evidence type="ECO:0000313" key="2">
    <source>
        <dbReference type="EMBL" id="BBY92576.1"/>
    </source>
</evidence>
<proteinExistence type="predicted"/>
<feature type="region of interest" description="Disordered" evidence="1">
    <location>
        <begin position="44"/>
        <end position="72"/>
    </location>
</feature>
<sequence>MKCRTQQLMQARKAERRLRLAAGRPHHRHIAGARHGVLQERGFTDPGFAPQNKHTALTKSRRGEQLPDALLL</sequence>
<accession>A0A9W4FF23</accession>
<name>A0A9W4FF23_9MYCO</name>